<name>A0A8A3PAC0_9HELO</name>
<gene>
    <name evidence="2" type="ORF">DSL72_000475</name>
</gene>
<sequence>MFPPRFAVAAALIALPSVDCSSKDNLLDSNWKKATVAYSQGGNAICLSGNVPIPVKATTTKLLLPRPSGQEDVTQIFPELLEISSTIIATNYGGTFTINQIFQIDATYSVPRSHSCVKTLQILTHDCPGLSGCGDTTWSRIIDLLAQNAKYPKDVNGTALTGFVDYVASLSYNIAVNNPAVAAIKNPKSWRKLPYVHDTAISIQVPFFRAPYFPLSTSQRQTYTVGRQFTLPAIYPTPPNFTGPADLGTAATIPVLYSAVNSKSESFIVPEFGHIINANYEADAQFDQINGFLDKNRILRRLIPLRTSLPMDSKSGS</sequence>
<proteinExistence type="predicted"/>
<dbReference type="AlphaFoldDB" id="A0A8A3PAC0"/>
<keyword evidence="1" id="KW-0732">Signal</keyword>
<keyword evidence="3" id="KW-1185">Reference proteome</keyword>
<accession>A0A8A3PAC0</accession>
<protein>
    <submittedName>
        <fullName evidence="2">Uncharacterized protein</fullName>
    </submittedName>
</protein>
<feature type="chain" id="PRO_5032852171" evidence="1">
    <location>
        <begin position="21"/>
        <end position="317"/>
    </location>
</feature>
<dbReference type="EMBL" id="CP063406">
    <property type="protein sequence ID" value="QSZ30917.1"/>
    <property type="molecule type" value="Genomic_DNA"/>
</dbReference>
<feature type="signal peptide" evidence="1">
    <location>
        <begin position="1"/>
        <end position="20"/>
    </location>
</feature>
<dbReference type="Proteomes" id="UP000672032">
    <property type="component" value="Chromosome 2"/>
</dbReference>
<evidence type="ECO:0000256" key="1">
    <source>
        <dbReference type="SAM" id="SignalP"/>
    </source>
</evidence>
<evidence type="ECO:0000313" key="2">
    <source>
        <dbReference type="EMBL" id="QSZ30917.1"/>
    </source>
</evidence>
<organism evidence="2 3">
    <name type="scientific">Monilinia vaccinii-corymbosi</name>
    <dbReference type="NCBI Taxonomy" id="61207"/>
    <lineage>
        <taxon>Eukaryota</taxon>
        <taxon>Fungi</taxon>
        <taxon>Dikarya</taxon>
        <taxon>Ascomycota</taxon>
        <taxon>Pezizomycotina</taxon>
        <taxon>Leotiomycetes</taxon>
        <taxon>Helotiales</taxon>
        <taxon>Sclerotiniaceae</taxon>
        <taxon>Monilinia</taxon>
    </lineage>
</organism>
<reference evidence="2" key="1">
    <citation type="submission" date="2020-10" db="EMBL/GenBank/DDBJ databases">
        <title>Genome Sequence of Monilinia vaccinii-corymbosi Sheds Light on Mummy Berry Disease Infection of Blueberry and Mating Type.</title>
        <authorList>
            <person name="Yow A.G."/>
            <person name="Zhang Y."/>
            <person name="Bansal K."/>
            <person name="Eacker S.M."/>
            <person name="Sullivan S."/>
            <person name="Liachko I."/>
            <person name="Cubeta M.A."/>
            <person name="Rollins J.A."/>
            <person name="Ashrafi H."/>
        </authorList>
    </citation>
    <scope>NUCLEOTIDE SEQUENCE</scope>
    <source>
        <strain evidence="2">RL-1</strain>
    </source>
</reference>
<dbReference type="OrthoDB" id="190201at2759"/>
<evidence type="ECO:0000313" key="3">
    <source>
        <dbReference type="Proteomes" id="UP000672032"/>
    </source>
</evidence>